<feature type="transmembrane region" description="Helical" evidence="1">
    <location>
        <begin position="94"/>
        <end position="112"/>
    </location>
</feature>
<name>A0ABM1KLG7_GEKJA</name>
<feature type="chain" id="PRO_5046687135" evidence="2">
    <location>
        <begin position="26"/>
        <end position="209"/>
    </location>
</feature>
<evidence type="ECO:0000313" key="3">
    <source>
        <dbReference type="Proteomes" id="UP000694871"/>
    </source>
</evidence>
<dbReference type="RefSeq" id="XP_015274554.1">
    <property type="nucleotide sequence ID" value="XM_015419068.1"/>
</dbReference>
<evidence type="ECO:0000313" key="4">
    <source>
        <dbReference type="RefSeq" id="XP_015274554.1"/>
    </source>
</evidence>
<gene>
    <name evidence="4" type="primary">LOC107117036</name>
</gene>
<evidence type="ECO:0000256" key="2">
    <source>
        <dbReference type="SAM" id="SignalP"/>
    </source>
</evidence>
<keyword evidence="1" id="KW-0812">Transmembrane</keyword>
<feature type="signal peptide" evidence="2">
    <location>
        <begin position="1"/>
        <end position="25"/>
    </location>
</feature>
<protein>
    <submittedName>
        <fullName evidence="4">Uncharacterized protein LOC107117036</fullName>
    </submittedName>
</protein>
<feature type="transmembrane region" description="Helical" evidence="1">
    <location>
        <begin position="70"/>
        <end position="88"/>
    </location>
</feature>
<feature type="transmembrane region" description="Helical" evidence="1">
    <location>
        <begin position="119"/>
        <end position="138"/>
    </location>
</feature>
<keyword evidence="1" id="KW-0472">Membrane</keyword>
<keyword evidence="2" id="KW-0732">Signal</keyword>
<keyword evidence="1" id="KW-1133">Transmembrane helix</keyword>
<dbReference type="Proteomes" id="UP000694871">
    <property type="component" value="Unplaced"/>
</dbReference>
<accession>A0ABM1KLG7</accession>
<sequence>MFRGLDEGAGVFSSLLLCAVCLSSAMETCQIHRGAAAGFLLQALAPLLESAAPFAAPLGLGWVSESLDSAWISTAVGLSLLAFAFHWLSGDHCTANILLGGVLLVAASSGYLREEGKAMAAHSVTMVASVTILIVSVFTGNAYGIAGSLLAGTAGVLAGTELQRLLILRKRDVLCCLMAAANLTWRWALQVQHQELEQGSVGLLAEMSD</sequence>
<dbReference type="GeneID" id="107117036"/>
<evidence type="ECO:0000256" key="1">
    <source>
        <dbReference type="SAM" id="Phobius"/>
    </source>
</evidence>
<organism evidence="3 4">
    <name type="scientific">Gekko japonicus</name>
    <name type="common">Schlegel's Japanese gecko</name>
    <dbReference type="NCBI Taxonomy" id="146911"/>
    <lineage>
        <taxon>Eukaryota</taxon>
        <taxon>Metazoa</taxon>
        <taxon>Chordata</taxon>
        <taxon>Craniata</taxon>
        <taxon>Vertebrata</taxon>
        <taxon>Euteleostomi</taxon>
        <taxon>Lepidosauria</taxon>
        <taxon>Squamata</taxon>
        <taxon>Bifurcata</taxon>
        <taxon>Gekkota</taxon>
        <taxon>Gekkonidae</taxon>
        <taxon>Gekkoninae</taxon>
        <taxon>Gekko</taxon>
    </lineage>
</organism>
<keyword evidence="3" id="KW-1185">Reference proteome</keyword>
<reference evidence="4" key="1">
    <citation type="submission" date="2025-08" db="UniProtKB">
        <authorList>
            <consortium name="RefSeq"/>
        </authorList>
    </citation>
    <scope>IDENTIFICATION</scope>
</reference>
<proteinExistence type="predicted"/>
<feature type="transmembrane region" description="Helical" evidence="1">
    <location>
        <begin position="35"/>
        <end position="58"/>
    </location>
</feature>